<evidence type="ECO:0000313" key="4">
    <source>
        <dbReference type="Proteomes" id="UP000027583"/>
    </source>
</evidence>
<keyword evidence="2" id="KW-1133">Transmembrane helix</keyword>
<name>A0A060QL11_9PROT</name>
<proteinExistence type="predicted"/>
<protein>
    <submittedName>
        <fullName evidence="3">Uncharacterized protein</fullName>
    </submittedName>
</protein>
<dbReference type="AlphaFoldDB" id="A0A060QL11"/>
<feature type="transmembrane region" description="Helical" evidence="2">
    <location>
        <begin position="125"/>
        <end position="143"/>
    </location>
</feature>
<keyword evidence="2" id="KW-0812">Transmembrane</keyword>
<sequence length="146" mass="15123">MEVSPRPSLSRLGQPSDDREPRGTNGLGTGGRSSSGLAVLRTAFWAVCYFAFYFAQQVAEVLAPLCLVLGIGWMALPKALSAITTGTASSDPQAQDVMNHVVGSIPDHLAIGSHVMTASGLVFDGFMLMAIAALGATVSAVAARNM</sequence>
<evidence type="ECO:0000313" key="3">
    <source>
        <dbReference type="EMBL" id="CDG39922.1"/>
    </source>
</evidence>
<evidence type="ECO:0000256" key="2">
    <source>
        <dbReference type="SAM" id="Phobius"/>
    </source>
</evidence>
<feature type="transmembrane region" description="Helical" evidence="2">
    <location>
        <begin position="35"/>
        <end position="54"/>
    </location>
</feature>
<keyword evidence="2" id="KW-0472">Membrane</keyword>
<comment type="caution">
    <text evidence="3">The sequence shown here is derived from an EMBL/GenBank/DDBJ whole genome shotgun (WGS) entry which is preliminary data.</text>
</comment>
<evidence type="ECO:0000256" key="1">
    <source>
        <dbReference type="SAM" id="MobiDB-lite"/>
    </source>
</evidence>
<feature type="transmembrane region" description="Helical" evidence="2">
    <location>
        <begin position="61"/>
        <end position="80"/>
    </location>
</feature>
<dbReference type="Proteomes" id="UP000027583">
    <property type="component" value="Unassembled WGS sequence"/>
</dbReference>
<dbReference type="RefSeq" id="WP_023978123.1">
    <property type="nucleotide sequence ID" value="NZ_CBLX010000013.1"/>
</dbReference>
<accession>A0A060QL11</accession>
<reference evidence="3 4" key="1">
    <citation type="journal article" date="2014" name="Genome Biol. Evol.">
        <title>Acetic acid bacteria genomes reveal functional traits for adaptation to life in insect guts.</title>
        <authorList>
            <person name="Chouaia B."/>
            <person name="Gaiarsa S."/>
            <person name="Crotti E."/>
            <person name="Comandatore F."/>
            <person name="Degli Esposti M."/>
            <person name="Ricci I."/>
            <person name="Alma A."/>
            <person name="Favia G."/>
            <person name="Bandi C."/>
            <person name="Daffonchio D."/>
        </authorList>
    </citation>
    <scope>NUCLEOTIDE SEQUENCE [LARGE SCALE GENOMIC DNA]</scope>
    <source>
        <strain evidence="3 4">SF2.1</strain>
    </source>
</reference>
<dbReference type="EMBL" id="CBLX010000013">
    <property type="protein sequence ID" value="CDG39922.1"/>
    <property type="molecule type" value="Genomic_DNA"/>
</dbReference>
<organism evidence="3 4">
    <name type="scientific">Asaia bogorensis</name>
    <dbReference type="NCBI Taxonomy" id="91915"/>
    <lineage>
        <taxon>Bacteria</taxon>
        <taxon>Pseudomonadati</taxon>
        <taxon>Pseudomonadota</taxon>
        <taxon>Alphaproteobacteria</taxon>
        <taxon>Acetobacterales</taxon>
        <taxon>Acetobacteraceae</taxon>
        <taxon>Asaia</taxon>
    </lineage>
</organism>
<reference evidence="3 4" key="2">
    <citation type="journal article" date="2014" name="PLoS ONE">
        <title>Evolution of mitochondria reconstructed from the energy metabolism of living bacteria.</title>
        <authorList>
            <person name="Degli Esposti M."/>
            <person name="Chouaia B."/>
            <person name="Comandatore F."/>
            <person name="Crotti E."/>
            <person name="Sassera D."/>
            <person name="Lievens P.M."/>
            <person name="Daffonchio D."/>
            <person name="Bandi C."/>
        </authorList>
    </citation>
    <scope>NUCLEOTIDE SEQUENCE [LARGE SCALE GENOMIC DNA]</scope>
    <source>
        <strain evidence="3 4">SF2.1</strain>
    </source>
</reference>
<feature type="region of interest" description="Disordered" evidence="1">
    <location>
        <begin position="1"/>
        <end position="32"/>
    </location>
</feature>
<gene>
    <name evidence="3" type="ORF">ASAP_1877</name>
</gene>